<gene>
    <name evidence="1" type="ORF">O6H91_20G016400</name>
</gene>
<sequence>MAAVMKSVITRKPDVLQRGTNADIEPRNFSNVECLLNGMERAALDPKRSRLQELESFTQNQKLEWSSPEFGFLDSSANWLQEKVVSGIVRMQTHFIMARCNLLDSKLKLKSIRRPSSFALKRSHSWKQDRMNAERIALVKNADPLATSGKLKHPSALVELDPFALIKVPVEDTRKGNCEAQRKLEQQIEQKQLNIDKVSSTRRLTQKGNIFKQLFCGGFAGVVSRTAVAPLDLVKTHLITGHSIHGRHKSAMDVFFKIMKEDGWKGLFRGNGVNCVRVAPCKAIELCVFEIVKRLLNKDGNPLQNVAAPVAGGAAGMAGTLATYPLEVLRTRMAIQPEHYNGMISAVTKVLREEGFGAFYSGLVPSLVGVFPYSATNYFVYDGLRSTYRRATGNQSIPTVVTLLFGAVAAAASSTVTFPLEVARKQLQLGTKGLVTHRSAVSVIREIYSKEGFWALYRGLGTTWLKLVPAAGIAFVCYEAARIALEVDDAFQGKSRTSRLAQKK</sequence>
<protein>
    <submittedName>
        <fullName evidence="1">Uncharacterized protein</fullName>
    </submittedName>
</protein>
<evidence type="ECO:0000313" key="1">
    <source>
        <dbReference type="EMBL" id="KAJ7518941.1"/>
    </source>
</evidence>
<proteinExistence type="predicted"/>
<dbReference type="Proteomes" id="UP001162992">
    <property type="component" value="Chromosome 20"/>
</dbReference>
<organism evidence="1 2">
    <name type="scientific">Diphasiastrum complanatum</name>
    <name type="common">Issler's clubmoss</name>
    <name type="synonym">Lycopodium complanatum</name>
    <dbReference type="NCBI Taxonomy" id="34168"/>
    <lineage>
        <taxon>Eukaryota</taxon>
        <taxon>Viridiplantae</taxon>
        <taxon>Streptophyta</taxon>
        <taxon>Embryophyta</taxon>
        <taxon>Tracheophyta</taxon>
        <taxon>Lycopodiopsida</taxon>
        <taxon>Lycopodiales</taxon>
        <taxon>Lycopodiaceae</taxon>
        <taxon>Lycopodioideae</taxon>
        <taxon>Diphasiastrum</taxon>
    </lineage>
</organism>
<keyword evidence="2" id="KW-1185">Reference proteome</keyword>
<accession>A0ACC2ANH8</accession>
<evidence type="ECO:0000313" key="2">
    <source>
        <dbReference type="Proteomes" id="UP001162992"/>
    </source>
</evidence>
<dbReference type="EMBL" id="CM055111">
    <property type="protein sequence ID" value="KAJ7518941.1"/>
    <property type="molecule type" value="Genomic_DNA"/>
</dbReference>
<comment type="caution">
    <text evidence="1">The sequence shown here is derived from an EMBL/GenBank/DDBJ whole genome shotgun (WGS) entry which is preliminary data.</text>
</comment>
<name>A0ACC2ANH8_DIPCM</name>
<reference evidence="2" key="1">
    <citation type="journal article" date="2024" name="Proc. Natl. Acad. Sci. U.S.A.">
        <title>Extraordinary preservation of gene collinearity over three hundred million years revealed in homosporous lycophytes.</title>
        <authorList>
            <person name="Li C."/>
            <person name="Wickell D."/>
            <person name="Kuo L.Y."/>
            <person name="Chen X."/>
            <person name="Nie B."/>
            <person name="Liao X."/>
            <person name="Peng D."/>
            <person name="Ji J."/>
            <person name="Jenkins J."/>
            <person name="Williams M."/>
            <person name="Shu S."/>
            <person name="Plott C."/>
            <person name="Barry K."/>
            <person name="Rajasekar S."/>
            <person name="Grimwood J."/>
            <person name="Han X."/>
            <person name="Sun S."/>
            <person name="Hou Z."/>
            <person name="He W."/>
            <person name="Dai G."/>
            <person name="Sun C."/>
            <person name="Schmutz J."/>
            <person name="Leebens-Mack J.H."/>
            <person name="Li F.W."/>
            <person name="Wang L."/>
        </authorList>
    </citation>
    <scope>NUCLEOTIDE SEQUENCE [LARGE SCALE GENOMIC DNA]</scope>
    <source>
        <strain evidence="2">cv. PW_Plant_1</strain>
    </source>
</reference>